<protein>
    <submittedName>
        <fullName evidence="1">Uncharacterized protein</fullName>
    </submittedName>
</protein>
<reference evidence="1 2" key="1">
    <citation type="journal article" date="2013" name="Curr. Biol.">
        <title>The Genome of the Foraminiferan Reticulomyxa filosa.</title>
        <authorList>
            <person name="Glockner G."/>
            <person name="Hulsmann N."/>
            <person name="Schleicher M."/>
            <person name="Noegel A.A."/>
            <person name="Eichinger L."/>
            <person name="Gallinger C."/>
            <person name="Pawlowski J."/>
            <person name="Sierra R."/>
            <person name="Euteneuer U."/>
            <person name="Pillet L."/>
            <person name="Moustafa A."/>
            <person name="Platzer M."/>
            <person name="Groth M."/>
            <person name="Szafranski K."/>
            <person name="Schliwa M."/>
        </authorList>
    </citation>
    <scope>NUCLEOTIDE SEQUENCE [LARGE SCALE GENOMIC DNA]</scope>
</reference>
<dbReference type="EMBL" id="ASPP01026122">
    <property type="protein sequence ID" value="ETO07482.1"/>
    <property type="molecule type" value="Genomic_DNA"/>
</dbReference>
<proteinExistence type="predicted"/>
<dbReference type="AlphaFoldDB" id="X6M249"/>
<sequence length="185" mass="21973">MKITFRLLVTALSTHDDIVNSYQNLLYAYAHSQFRILIRAHADGRNRQQRIRPRMEKKKECYSFIKLPIEALDVRKCPRKVCLSSKGRRFFSSAKSIRSRETAKQDFSQINPRKLDLVAATRRKKESSLRRTKKKKVLTRAKRKKWYRNINREELERDEKKNVELVSKYVFIAIEKATTLGEHSM</sequence>
<organism evidence="1 2">
    <name type="scientific">Reticulomyxa filosa</name>
    <dbReference type="NCBI Taxonomy" id="46433"/>
    <lineage>
        <taxon>Eukaryota</taxon>
        <taxon>Sar</taxon>
        <taxon>Rhizaria</taxon>
        <taxon>Retaria</taxon>
        <taxon>Foraminifera</taxon>
        <taxon>Monothalamids</taxon>
        <taxon>Reticulomyxidae</taxon>
        <taxon>Reticulomyxa</taxon>
    </lineage>
</organism>
<evidence type="ECO:0000313" key="1">
    <source>
        <dbReference type="EMBL" id="ETO07482.1"/>
    </source>
</evidence>
<evidence type="ECO:0000313" key="2">
    <source>
        <dbReference type="Proteomes" id="UP000023152"/>
    </source>
</evidence>
<dbReference type="Proteomes" id="UP000023152">
    <property type="component" value="Unassembled WGS sequence"/>
</dbReference>
<name>X6M249_RETFI</name>
<keyword evidence="2" id="KW-1185">Reference proteome</keyword>
<accession>X6M249</accession>
<comment type="caution">
    <text evidence="1">The sequence shown here is derived from an EMBL/GenBank/DDBJ whole genome shotgun (WGS) entry which is preliminary data.</text>
</comment>
<gene>
    <name evidence="1" type="ORF">RFI_29911</name>
</gene>